<gene>
    <name evidence="1" type="ORF">Scep_017779</name>
</gene>
<evidence type="ECO:0000313" key="2">
    <source>
        <dbReference type="Proteomes" id="UP001419268"/>
    </source>
</evidence>
<organism evidence="1 2">
    <name type="scientific">Stephania cephalantha</name>
    <dbReference type="NCBI Taxonomy" id="152367"/>
    <lineage>
        <taxon>Eukaryota</taxon>
        <taxon>Viridiplantae</taxon>
        <taxon>Streptophyta</taxon>
        <taxon>Embryophyta</taxon>
        <taxon>Tracheophyta</taxon>
        <taxon>Spermatophyta</taxon>
        <taxon>Magnoliopsida</taxon>
        <taxon>Ranunculales</taxon>
        <taxon>Menispermaceae</taxon>
        <taxon>Menispermoideae</taxon>
        <taxon>Cissampelideae</taxon>
        <taxon>Stephania</taxon>
    </lineage>
</organism>
<evidence type="ECO:0000313" key="1">
    <source>
        <dbReference type="EMBL" id="KAK9119686.1"/>
    </source>
</evidence>
<dbReference type="AlphaFoldDB" id="A0AAP0IS61"/>
<protein>
    <submittedName>
        <fullName evidence="1">Uncharacterized protein</fullName>
    </submittedName>
</protein>
<accession>A0AAP0IS61</accession>
<dbReference type="EMBL" id="JBBNAG010000007">
    <property type="protein sequence ID" value="KAK9119686.1"/>
    <property type="molecule type" value="Genomic_DNA"/>
</dbReference>
<proteinExistence type="predicted"/>
<keyword evidence="2" id="KW-1185">Reference proteome</keyword>
<dbReference type="Proteomes" id="UP001419268">
    <property type="component" value="Unassembled WGS sequence"/>
</dbReference>
<comment type="caution">
    <text evidence="1">The sequence shown here is derived from an EMBL/GenBank/DDBJ whole genome shotgun (WGS) entry which is preliminary data.</text>
</comment>
<name>A0AAP0IS61_9MAGN</name>
<reference evidence="1 2" key="1">
    <citation type="submission" date="2024-01" db="EMBL/GenBank/DDBJ databases">
        <title>Genome assemblies of Stephania.</title>
        <authorList>
            <person name="Yang L."/>
        </authorList>
    </citation>
    <scope>NUCLEOTIDE SEQUENCE [LARGE SCALE GENOMIC DNA]</scope>
    <source>
        <strain evidence="1">JXDWG</strain>
        <tissue evidence="1">Leaf</tissue>
    </source>
</reference>
<sequence>MEDEHVGNDDVQHGEEIIDSSLYHDYTNESIPKAPFASRHEELSWVQRQGSNRLFVIVMKNLDAWGGGMVVVGKG</sequence>